<gene>
    <name evidence="10" type="ORF">ENUP19_0121G0101</name>
</gene>
<accession>A0ABQ0DIS4</accession>
<dbReference type="Pfam" id="PF02223">
    <property type="entry name" value="Thymidylate_kin"/>
    <property type="match status" value="1"/>
</dbReference>
<comment type="pathway">
    <text evidence="1">Pyrimidine metabolism; dTTP biosynthesis.</text>
</comment>
<comment type="similarity">
    <text evidence="2">Belongs to the thymidylate kinase family.</text>
</comment>
<feature type="domain" description="Thymidylate kinase-like" evidence="9">
    <location>
        <begin position="11"/>
        <end position="188"/>
    </location>
</feature>
<organism evidence="10 11">
    <name type="scientific">Entamoeba nuttalli</name>
    <dbReference type="NCBI Taxonomy" id="412467"/>
    <lineage>
        <taxon>Eukaryota</taxon>
        <taxon>Amoebozoa</taxon>
        <taxon>Evosea</taxon>
        <taxon>Archamoebae</taxon>
        <taxon>Mastigamoebida</taxon>
        <taxon>Entamoebidae</taxon>
        <taxon>Entamoeba</taxon>
    </lineage>
</organism>
<evidence type="ECO:0000256" key="8">
    <source>
        <dbReference type="ARBA" id="ARBA00022840"/>
    </source>
</evidence>
<dbReference type="NCBIfam" id="TIGR00041">
    <property type="entry name" value="DTMP_kinase"/>
    <property type="match status" value="1"/>
</dbReference>
<evidence type="ECO:0000259" key="9">
    <source>
        <dbReference type="Pfam" id="PF02223"/>
    </source>
</evidence>
<keyword evidence="8" id="KW-0067">ATP-binding</keyword>
<name>A0ABQ0DIS4_9EUKA</name>
<dbReference type="EMBL" id="BAAFRS010000121">
    <property type="protein sequence ID" value="GAB1222746.1"/>
    <property type="molecule type" value="Genomic_DNA"/>
</dbReference>
<dbReference type="PANTHER" id="PTHR10344">
    <property type="entry name" value="THYMIDYLATE KINASE"/>
    <property type="match status" value="1"/>
</dbReference>
<evidence type="ECO:0000256" key="7">
    <source>
        <dbReference type="ARBA" id="ARBA00022777"/>
    </source>
</evidence>
<dbReference type="Proteomes" id="UP001628156">
    <property type="component" value="Unassembled WGS sequence"/>
</dbReference>
<protein>
    <recommendedName>
        <fullName evidence="3">dTMP kinase</fullName>
        <ecNumber evidence="3">2.7.4.9</ecNumber>
    </recommendedName>
</protein>
<keyword evidence="11" id="KW-1185">Reference proteome</keyword>
<evidence type="ECO:0000256" key="2">
    <source>
        <dbReference type="ARBA" id="ARBA00009776"/>
    </source>
</evidence>
<proteinExistence type="inferred from homology"/>
<evidence type="ECO:0000256" key="1">
    <source>
        <dbReference type="ARBA" id="ARBA00004992"/>
    </source>
</evidence>
<sequence>MNTNRGLLIVLEGIDQSGKSSATQRVCELLEKKGIQSVKQPFPDRSTDIGKLIDEFLHGKNLPQQVVHLLYSANRWEVAQNIKETLEKGITVICDRYAFSGIVYSIANGLDEKWCNSADSGLPKPDIIFFLELSLEDAEKRRKTMKTDRYENTEFQSKVKCEYEKFKDSMKWTCIDASQSKEEVALEITSIIEQQLHQLSNQPIKTLNLI</sequence>
<dbReference type="EC" id="2.7.4.9" evidence="3"/>
<evidence type="ECO:0000313" key="11">
    <source>
        <dbReference type="Proteomes" id="UP001628156"/>
    </source>
</evidence>
<dbReference type="PANTHER" id="PTHR10344:SF1">
    <property type="entry name" value="THYMIDYLATE KINASE"/>
    <property type="match status" value="1"/>
</dbReference>
<evidence type="ECO:0000256" key="5">
    <source>
        <dbReference type="ARBA" id="ARBA00022727"/>
    </source>
</evidence>
<reference evidence="10 11" key="1">
    <citation type="journal article" date="2019" name="PLoS Negl. Trop. Dis.">
        <title>Whole genome sequencing of Entamoeba nuttalli reveals mammalian host-related molecular signatures and a novel octapeptide-repeat surface protein.</title>
        <authorList>
            <person name="Tanaka M."/>
            <person name="Makiuchi T."/>
            <person name="Komiyama T."/>
            <person name="Shiina T."/>
            <person name="Osaki K."/>
            <person name="Tachibana H."/>
        </authorList>
    </citation>
    <scope>NUCLEOTIDE SEQUENCE [LARGE SCALE GENOMIC DNA]</scope>
    <source>
        <strain evidence="10 11">P19-061405</strain>
    </source>
</reference>
<dbReference type="InterPro" id="IPR018094">
    <property type="entry name" value="Thymidylate_kinase"/>
</dbReference>
<dbReference type="HAMAP" id="MF_00165">
    <property type="entry name" value="Thymidylate_kinase"/>
    <property type="match status" value="1"/>
</dbReference>
<dbReference type="SUPFAM" id="SSF52540">
    <property type="entry name" value="P-loop containing nucleoside triphosphate hydrolases"/>
    <property type="match status" value="1"/>
</dbReference>
<dbReference type="CDD" id="cd01672">
    <property type="entry name" value="TMPK"/>
    <property type="match status" value="1"/>
</dbReference>
<keyword evidence="7" id="KW-0418">Kinase</keyword>
<keyword evidence="4" id="KW-0808">Transferase</keyword>
<evidence type="ECO:0000256" key="6">
    <source>
        <dbReference type="ARBA" id="ARBA00022741"/>
    </source>
</evidence>
<keyword evidence="5" id="KW-0545">Nucleotide biosynthesis</keyword>
<dbReference type="InterPro" id="IPR027417">
    <property type="entry name" value="P-loop_NTPase"/>
</dbReference>
<dbReference type="Gene3D" id="3.40.50.300">
    <property type="entry name" value="P-loop containing nucleotide triphosphate hydrolases"/>
    <property type="match status" value="1"/>
</dbReference>
<dbReference type="InterPro" id="IPR039430">
    <property type="entry name" value="Thymidylate_kin-like_dom"/>
</dbReference>
<evidence type="ECO:0000313" key="10">
    <source>
        <dbReference type="EMBL" id="GAB1222746.1"/>
    </source>
</evidence>
<comment type="caution">
    <text evidence="10">The sequence shown here is derived from an EMBL/GenBank/DDBJ whole genome shotgun (WGS) entry which is preliminary data.</text>
</comment>
<dbReference type="PROSITE" id="PS01331">
    <property type="entry name" value="THYMIDYLATE_KINASE"/>
    <property type="match status" value="1"/>
</dbReference>
<dbReference type="InterPro" id="IPR018095">
    <property type="entry name" value="Thymidylate_kin_CS"/>
</dbReference>
<evidence type="ECO:0000256" key="3">
    <source>
        <dbReference type="ARBA" id="ARBA00012980"/>
    </source>
</evidence>
<evidence type="ECO:0000256" key="4">
    <source>
        <dbReference type="ARBA" id="ARBA00022679"/>
    </source>
</evidence>
<keyword evidence="6" id="KW-0547">Nucleotide-binding</keyword>